<keyword evidence="2" id="KW-0732">Signal</keyword>
<comment type="caution">
    <text evidence="3">The sequence shown here is derived from an EMBL/GenBank/DDBJ whole genome shotgun (WGS) entry which is preliminary data.</text>
</comment>
<evidence type="ECO:0000313" key="3">
    <source>
        <dbReference type="EMBL" id="CAK7929946.1"/>
    </source>
</evidence>
<protein>
    <recommendedName>
        <fullName evidence="5">Secreted protein</fullName>
    </recommendedName>
</protein>
<evidence type="ECO:0000256" key="2">
    <source>
        <dbReference type="SAM" id="SignalP"/>
    </source>
</evidence>
<name>A0AAV1U5F2_9STRA</name>
<sequence length="145" mass="16737">MFNASLVFTYLLVSPSDWPNVTVVDRTSTTPAVHRVIDGPLCTACSVLLRTSDDVFPLCSEKYDVDEQWFPRNDDADEQWIPHEDDAVKQRLPHEDDAVKQRLPRPNEAVKQRFPKEQRSNRCSHMQPLWSNRGPHKGKVWPSRG</sequence>
<reference evidence="3" key="1">
    <citation type="submission" date="2024-01" db="EMBL/GenBank/DDBJ databases">
        <authorList>
            <person name="Webb A."/>
        </authorList>
    </citation>
    <scope>NUCLEOTIDE SEQUENCE</scope>
    <source>
        <strain evidence="3">Pm1</strain>
    </source>
</reference>
<evidence type="ECO:0000256" key="1">
    <source>
        <dbReference type="SAM" id="MobiDB-lite"/>
    </source>
</evidence>
<dbReference type="AlphaFoldDB" id="A0AAV1U5F2"/>
<accession>A0AAV1U5F2</accession>
<organism evidence="3 4">
    <name type="scientific">Peronospora matthiolae</name>
    <dbReference type="NCBI Taxonomy" id="2874970"/>
    <lineage>
        <taxon>Eukaryota</taxon>
        <taxon>Sar</taxon>
        <taxon>Stramenopiles</taxon>
        <taxon>Oomycota</taxon>
        <taxon>Peronosporomycetes</taxon>
        <taxon>Peronosporales</taxon>
        <taxon>Peronosporaceae</taxon>
        <taxon>Peronospora</taxon>
    </lineage>
</organism>
<dbReference type="EMBL" id="CAKLBY020000156">
    <property type="protein sequence ID" value="CAK7929946.1"/>
    <property type="molecule type" value="Genomic_DNA"/>
</dbReference>
<dbReference type="Proteomes" id="UP001162060">
    <property type="component" value="Unassembled WGS sequence"/>
</dbReference>
<evidence type="ECO:0008006" key="5">
    <source>
        <dbReference type="Google" id="ProtNLM"/>
    </source>
</evidence>
<feature type="region of interest" description="Disordered" evidence="1">
    <location>
        <begin position="84"/>
        <end position="145"/>
    </location>
</feature>
<gene>
    <name evidence="3" type="ORF">PM001_LOCUS15096</name>
</gene>
<feature type="signal peptide" evidence="2">
    <location>
        <begin position="1"/>
        <end position="15"/>
    </location>
</feature>
<feature type="chain" id="PRO_5043841758" description="Secreted protein" evidence="2">
    <location>
        <begin position="16"/>
        <end position="145"/>
    </location>
</feature>
<evidence type="ECO:0000313" key="4">
    <source>
        <dbReference type="Proteomes" id="UP001162060"/>
    </source>
</evidence>
<feature type="compositionally biased region" description="Basic and acidic residues" evidence="1">
    <location>
        <begin position="108"/>
        <end position="120"/>
    </location>
</feature>
<feature type="compositionally biased region" description="Basic and acidic residues" evidence="1">
    <location>
        <begin position="84"/>
        <end position="100"/>
    </location>
</feature>
<proteinExistence type="predicted"/>